<dbReference type="GO" id="GO:0005524">
    <property type="term" value="F:ATP binding"/>
    <property type="evidence" value="ECO:0007669"/>
    <property type="project" value="UniProtKB-KW"/>
</dbReference>
<dbReference type="GO" id="GO:0005886">
    <property type="term" value="C:plasma membrane"/>
    <property type="evidence" value="ECO:0007669"/>
    <property type="project" value="TreeGrafter"/>
</dbReference>
<evidence type="ECO:0000256" key="3">
    <source>
        <dbReference type="ARBA" id="ARBA00022840"/>
    </source>
</evidence>
<sequence length="66" mass="7276">LQFIRSLQKQGYTIILIEHDMSVVMNISDRIYVIDHGKPIAHGLPKEIANNEKVIEAYLGGVGTGA</sequence>
<gene>
    <name evidence="5" type="ORF">DHW61_04110</name>
</gene>
<comment type="caution">
    <text evidence="5">The sequence shown here is derived from an EMBL/GenBank/DDBJ whole genome shotgun (WGS) entry which is preliminary data.</text>
</comment>
<evidence type="ECO:0000259" key="4">
    <source>
        <dbReference type="Pfam" id="PF12399"/>
    </source>
</evidence>
<evidence type="ECO:0000313" key="6">
    <source>
        <dbReference type="Proteomes" id="UP000262969"/>
    </source>
</evidence>
<feature type="domain" description="Branched-chain amino acid ATP-binding cassette transporter C-terminal" evidence="4">
    <location>
        <begin position="38"/>
        <end position="61"/>
    </location>
</feature>
<proteinExistence type="predicted"/>
<dbReference type="InterPro" id="IPR032823">
    <property type="entry name" value="BCA_ABC_TP_C"/>
</dbReference>
<dbReference type="Gene3D" id="3.40.50.300">
    <property type="entry name" value="P-loop containing nucleotide triphosphate hydrolases"/>
    <property type="match status" value="1"/>
</dbReference>
<accession>A0A3D2X370</accession>
<organism evidence="5 6">
    <name type="scientific">Lachnoclostridium phytofermentans</name>
    <dbReference type="NCBI Taxonomy" id="66219"/>
    <lineage>
        <taxon>Bacteria</taxon>
        <taxon>Bacillati</taxon>
        <taxon>Bacillota</taxon>
        <taxon>Clostridia</taxon>
        <taxon>Lachnospirales</taxon>
        <taxon>Lachnospiraceae</taxon>
    </lineage>
</organism>
<dbReference type="AlphaFoldDB" id="A0A3D2X370"/>
<evidence type="ECO:0000313" key="5">
    <source>
        <dbReference type="EMBL" id="HCL01590.1"/>
    </source>
</evidence>
<dbReference type="PANTHER" id="PTHR45772">
    <property type="entry name" value="CONSERVED COMPONENT OF ABC TRANSPORTER FOR NATURAL AMINO ACIDS-RELATED"/>
    <property type="match status" value="1"/>
</dbReference>
<reference evidence="5 6" key="1">
    <citation type="journal article" date="2018" name="Nat. Biotechnol.">
        <title>A standardized bacterial taxonomy based on genome phylogeny substantially revises the tree of life.</title>
        <authorList>
            <person name="Parks D.H."/>
            <person name="Chuvochina M."/>
            <person name="Waite D.W."/>
            <person name="Rinke C."/>
            <person name="Skarshewski A."/>
            <person name="Chaumeil P.A."/>
            <person name="Hugenholtz P."/>
        </authorList>
    </citation>
    <scope>NUCLEOTIDE SEQUENCE [LARGE SCALE GENOMIC DNA]</scope>
    <source>
        <strain evidence="5">UBA11728</strain>
    </source>
</reference>
<keyword evidence="2" id="KW-0547">Nucleotide-binding</keyword>
<dbReference type="SUPFAM" id="SSF52540">
    <property type="entry name" value="P-loop containing nucleoside triphosphate hydrolases"/>
    <property type="match status" value="1"/>
</dbReference>
<feature type="non-terminal residue" evidence="5">
    <location>
        <position position="1"/>
    </location>
</feature>
<evidence type="ECO:0000256" key="1">
    <source>
        <dbReference type="ARBA" id="ARBA00022448"/>
    </source>
</evidence>
<protein>
    <submittedName>
        <fullName evidence="5">ABC transporter ATP-binding protein</fullName>
    </submittedName>
</protein>
<keyword evidence="3 5" id="KW-0067">ATP-binding</keyword>
<evidence type="ECO:0000256" key="2">
    <source>
        <dbReference type="ARBA" id="ARBA00022741"/>
    </source>
</evidence>
<dbReference type="InterPro" id="IPR051120">
    <property type="entry name" value="ABC_AA/LPS_Transport"/>
</dbReference>
<dbReference type="Pfam" id="PF12399">
    <property type="entry name" value="BCA_ABC_TP_C"/>
    <property type="match status" value="1"/>
</dbReference>
<dbReference type="InterPro" id="IPR027417">
    <property type="entry name" value="P-loop_NTPase"/>
</dbReference>
<keyword evidence="1" id="KW-0813">Transport</keyword>
<dbReference type="Proteomes" id="UP000262969">
    <property type="component" value="Unassembled WGS sequence"/>
</dbReference>
<name>A0A3D2X370_9FIRM</name>
<dbReference type="EMBL" id="DPVV01000144">
    <property type="protein sequence ID" value="HCL01590.1"/>
    <property type="molecule type" value="Genomic_DNA"/>
</dbReference>